<dbReference type="OrthoDB" id="429932at2759"/>
<dbReference type="InterPro" id="IPR038973">
    <property type="entry name" value="MutL/Mlh/Pms-like"/>
</dbReference>
<evidence type="ECO:0000313" key="6">
    <source>
        <dbReference type="EMBL" id="OBR84724.1"/>
    </source>
</evidence>
<organism evidence="6">
    <name type="scientific">Kwoniella dejecticola CBS 10117</name>
    <dbReference type="NCBI Taxonomy" id="1296121"/>
    <lineage>
        <taxon>Eukaryota</taxon>
        <taxon>Fungi</taxon>
        <taxon>Dikarya</taxon>
        <taxon>Basidiomycota</taxon>
        <taxon>Agaricomycotina</taxon>
        <taxon>Tremellomycetes</taxon>
        <taxon>Tremellales</taxon>
        <taxon>Cryptococcaceae</taxon>
        <taxon>Kwoniella</taxon>
    </lineage>
</organism>
<evidence type="ECO:0000313" key="7">
    <source>
        <dbReference type="EMBL" id="WWC62376.1"/>
    </source>
</evidence>
<dbReference type="GO" id="GO:0061982">
    <property type="term" value="P:meiosis I cell cycle process"/>
    <property type="evidence" value="ECO:0007669"/>
    <property type="project" value="UniProtKB-ARBA"/>
</dbReference>
<dbReference type="SMART" id="SM01340">
    <property type="entry name" value="DNA_mis_repair"/>
    <property type="match status" value="1"/>
</dbReference>
<dbReference type="GO" id="GO:0140664">
    <property type="term" value="F:ATP-dependent DNA damage sensor activity"/>
    <property type="evidence" value="ECO:0007669"/>
    <property type="project" value="InterPro"/>
</dbReference>
<dbReference type="InterPro" id="IPR002099">
    <property type="entry name" value="MutL/Mlh/PMS"/>
</dbReference>
<dbReference type="Gene3D" id="3.30.1540.20">
    <property type="entry name" value="MutL, C-terminal domain, dimerisation subdomain"/>
    <property type="match status" value="1"/>
</dbReference>
<dbReference type="GO" id="GO:0030983">
    <property type="term" value="F:mismatched DNA binding"/>
    <property type="evidence" value="ECO:0007669"/>
    <property type="project" value="InterPro"/>
</dbReference>
<protein>
    <recommendedName>
        <fullName evidence="9">MutL C-terminal dimerisation domain-containing protein</fullName>
    </recommendedName>
</protein>
<feature type="region of interest" description="Disordered" evidence="3">
    <location>
        <begin position="517"/>
        <end position="539"/>
    </location>
</feature>
<dbReference type="Gene3D" id="3.30.565.10">
    <property type="entry name" value="Histidine kinase-like ATPase, C-terminal domain"/>
    <property type="match status" value="1"/>
</dbReference>
<keyword evidence="8" id="KW-1185">Reference proteome</keyword>
<dbReference type="AlphaFoldDB" id="A0A1A6A3U0"/>
<dbReference type="InterPro" id="IPR014762">
    <property type="entry name" value="DNA_mismatch_repair_CS"/>
</dbReference>
<dbReference type="InterPro" id="IPR037198">
    <property type="entry name" value="MutL_C_sf"/>
</dbReference>
<dbReference type="SUPFAM" id="SSF55874">
    <property type="entry name" value="ATPase domain of HSP90 chaperone/DNA topoisomerase II/histidine kinase"/>
    <property type="match status" value="1"/>
</dbReference>
<dbReference type="Pfam" id="PF13589">
    <property type="entry name" value="HATPase_c_3"/>
    <property type="match status" value="1"/>
</dbReference>
<dbReference type="GeneID" id="28969282"/>
<dbReference type="SMART" id="SM00853">
    <property type="entry name" value="MutL_C"/>
    <property type="match status" value="1"/>
</dbReference>
<dbReference type="EMBL" id="KI894032">
    <property type="protein sequence ID" value="OBR84724.1"/>
    <property type="molecule type" value="Genomic_DNA"/>
</dbReference>
<evidence type="ECO:0000313" key="8">
    <source>
        <dbReference type="Proteomes" id="UP000078595"/>
    </source>
</evidence>
<evidence type="ECO:0000259" key="5">
    <source>
        <dbReference type="SMART" id="SM01340"/>
    </source>
</evidence>
<dbReference type="NCBIfam" id="TIGR00585">
    <property type="entry name" value="mutl"/>
    <property type="match status" value="1"/>
</dbReference>
<dbReference type="PROSITE" id="PS00058">
    <property type="entry name" value="DNA_MISMATCH_REPAIR_1"/>
    <property type="match status" value="1"/>
</dbReference>
<dbReference type="InterPro" id="IPR042120">
    <property type="entry name" value="MutL_C_dimsub"/>
</dbReference>
<dbReference type="InterPro" id="IPR013507">
    <property type="entry name" value="DNA_mismatch_S5_2-like"/>
</dbReference>
<dbReference type="InterPro" id="IPR020568">
    <property type="entry name" value="Ribosomal_Su5_D2-typ_SF"/>
</dbReference>
<keyword evidence="2" id="KW-0227">DNA damage</keyword>
<feature type="region of interest" description="Disordered" evidence="3">
    <location>
        <begin position="729"/>
        <end position="751"/>
    </location>
</feature>
<reference evidence="6" key="1">
    <citation type="submission" date="2013-07" db="EMBL/GenBank/DDBJ databases">
        <title>The Genome Sequence of Cryptococcus dejecticola CBS10117.</title>
        <authorList>
            <consortium name="The Broad Institute Genome Sequencing Platform"/>
            <person name="Cuomo C."/>
            <person name="Litvintseva A."/>
            <person name="Chen Y."/>
            <person name="Heitman J."/>
            <person name="Sun S."/>
            <person name="Springer D."/>
            <person name="Dromer F."/>
            <person name="Young S.K."/>
            <person name="Zeng Q."/>
            <person name="Gargeya S."/>
            <person name="Fitzgerald M."/>
            <person name="Abouelleil A."/>
            <person name="Alvarado L."/>
            <person name="Berlin A.M."/>
            <person name="Chapman S.B."/>
            <person name="Dewar J."/>
            <person name="Goldberg J."/>
            <person name="Griggs A."/>
            <person name="Gujja S."/>
            <person name="Hansen M."/>
            <person name="Howarth C."/>
            <person name="Imamovic A."/>
            <person name="Larimer J."/>
            <person name="McCowan C."/>
            <person name="Murphy C."/>
            <person name="Pearson M."/>
            <person name="Priest M."/>
            <person name="Roberts A."/>
            <person name="Saif S."/>
            <person name="Shea T."/>
            <person name="Sykes S."/>
            <person name="Wortman J."/>
            <person name="Nusbaum C."/>
            <person name="Birren B."/>
        </authorList>
    </citation>
    <scope>NUCLEOTIDE SEQUENCE [LARGE SCALE GENOMIC DNA]</scope>
    <source>
        <strain evidence="6">CBS 10117</strain>
    </source>
</reference>
<dbReference type="PANTHER" id="PTHR10073:SF47">
    <property type="entry name" value="DNA MISMATCH REPAIR PROTEIN MLH3"/>
    <property type="match status" value="1"/>
</dbReference>
<dbReference type="SUPFAM" id="SSF118116">
    <property type="entry name" value="DNA mismatch repair protein MutL"/>
    <property type="match status" value="2"/>
</dbReference>
<accession>A0A1A6A3U0</accession>
<gene>
    <name evidence="6" type="ORF">I303_05583</name>
    <name evidence="7" type="ORF">I303_104972</name>
</gene>
<evidence type="ECO:0000256" key="1">
    <source>
        <dbReference type="ARBA" id="ARBA00006082"/>
    </source>
</evidence>
<feature type="domain" description="DNA mismatch repair protein S5" evidence="5">
    <location>
        <begin position="223"/>
        <end position="363"/>
    </location>
</feature>
<feature type="compositionally biased region" description="Basic and acidic residues" evidence="3">
    <location>
        <begin position="518"/>
        <end position="532"/>
    </location>
</feature>
<dbReference type="KEGG" id="kdj:28969282"/>
<dbReference type="STRING" id="1296121.A0A1A6A3U0"/>
<dbReference type="InterPro" id="IPR014790">
    <property type="entry name" value="MutL_C"/>
</dbReference>
<dbReference type="RefSeq" id="XP_018262566.1">
    <property type="nucleotide sequence ID" value="XM_018408875.1"/>
</dbReference>
<evidence type="ECO:0008006" key="9">
    <source>
        <dbReference type="Google" id="ProtNLM"/>
    </source>
</evidence>
<dbReference type="Gene3D" id="3.30.230.10">
    <property type="match status" value="1"/>
</dbReference>
<dbReference type="GO" id="GO:0032300">
    <property type="term" value="C:mismatch repair complex"/>
    <property type="evidence" value="ECO:0007669"/>
    <property type="project" value="InterPro"/>
</dbReference>
<dbReference type="GO" id="GO:0006298">
    <property type="term" value="P:mismatch repair"/>
    <property type="evidence" value="ECO:0007669"/>
    <property type="project" value="InterPro"/>
</dbReference>
<dbReference type="GO" id="GO:0005524">
    <property type="term" value="F:ATP binding"/>
    <property type="evidence" value="ECO:0007669"/>
    <property type="project" value="InterPro"/>
</dbReference>
<evidence type="ECO:0000256" key="3">
    <source>
        <dbReference type="SAM" id="MobiDB-lite"/>
    </source>
</evidence>
<feature type="domain" description="MutL C-terminal dimerisation" evidence="4">
    <location>
        <begin position="571"/>
        <end position="779"/>
    </location>
</feature>
<reference evidence="7" key="3">
    <citation type="submission" date="2024-02" db="EMBL/GenBank/DDBJ databases">
        <title>Comparative genomics of Cryptococcus and Kwoniella reveals pathogenesis evolution and contrasting modes of karyotype evolution via chromosome fusion or intercentromeric recombination.</title>
        <authorList>
            <person name="Coelho M.A."/>
            <person name="David-Palma M."/>
            <person name="Shea T."/>
            <person name="Bowers K."/>
            <person name="McGinley-Smith S."/>
            <person name="Mohammad A.W."/>
            <person name="Gnirke A."/>
            <person name="Yurkov A.M."/>
            <person name="Nowrousian M."/>
            <person name="Sun S."/>
            <person name="Cuomo C.A."/>
            <person name="Heitman J."/>
        </authorList>
    </citation>
    <scope>NUCLEOTIDE SEQUENCE</scope>
    <source>
        <strain evidence="7">CBS 10117</strain>
    </source>
</reference>
<dbReference type="Proteomes" id="UP000078595">
    <property type="component" value="Chromosome 6"/>
</dbReference>
<proteinExistence type="inferred from homology"/>
<comment type="similarity">
    <text evidence="1">Belongs to the DNA mismatch repair MutL/HexB family.</text>
</comment>
<dbReference type="SUPFAM" id="SSF54211">
    <property type="entry name" value="Ribosomal protein S5 domain 2-like"/>
    <property type="match status" value="1"/>
</dbReference>
<dbReference type="InterPro" id="IPR014721">
    <property type="entry name" value="Ribsml_uS5_D2-typ_fold_subgr"/>
</dbReference>
<dbReference type="VEuPathDB" id="FungiDB:I303_05583"/>
<dbReference type="EMBL" id="CP144535">
    <property type="protein sequence ID" value="WWC62376.1"/>
    <property type="molecule type" value="Genomic_DNA"/>
</dbReference>
<name>A0A1A6A3U0_9TREE</name>
<reference evidence="7" key="2">
    <citation type="submission" date="2013-07" db="EMBL/GenBank/DDBJ databases">
        <authorList>
            <consortium name="The Broad Institute Genome Sequencing Platform"/>
            <person name="Cuomo C."/>
            <person name="Litvintseva A."/>
            <person name="Chen Y."/>
            <person name="Heitman J."/>
            <person name="Sun S."/>
            <person name="Springer D."/>
            <person name="Dromer F."/>
            <person name="Young S.K."/>
            <person name="Zeng Q."/>
            <person name="Gargeya S."/>
            <person name="Fitzgerald M."/>
            <person name="Abouelleil A."/>
            <person name="Alvarado L."/>
            <person name="Berlin A.M."/>
            <person name="Chapman S.B."/>
            <person name="Dewar J."/>
            <person name="Goldberg J."/>
            <person name="Griggs A."/>
            <person name="Gujja S."/>
            <person name="Hansen M."/>
            <person name="Howarth C."/>
            <person name="Imamovic A."/>
            <person name="Larimer J."/>
            <person name="McCowan C."/>
            <person name="Murphy C."/>
            <person name="Pearson M."/>
            <person name="Priest M."/>
            <person name="Roberts A."/>
            <person name="Saif S."/>
            <person name="Shea T."/>
            <person name="Sykes S."/>
            <person name="Wortman J."/>
            <person name="Nusbaum C."/>
            <person name="Birren B."/>
        </authorList>
    </citation>
    <scope>NUCLEOTIDE SEQUENCE</scope>
    <source>
        <strain evidence="7">CBS 10117</strain>
    </source>
</reference>
<evidence type="ECO:0000259" key="4">
    <source>
        <dbReference type="SMART" id="SM00853"/>
    </source>
</evidence>
<feature type="region of interest" description="Disordered" evidence="3">
    <location>
        <begin position="821"/>
        <end position="845"/>
    </location>
</feature>
<dbReference type="PANTHER" id="PTHR10073">
    <property type="entry name" value="DNA MISMATCH REPAIR PROTEIN MLH, PMS, MUTL"/>
    <property type="match status" value="1"/>
</dbReference>
<dbReference type="GO" id="GO:0016887">
    <property type="term" value="F:ATP hydrolysis activity"/>
    <property type="evidence" value="ECO:0007669"/>
    <property type="project" value="InterPro"/>
</dbReference>
<sequence length="845" mass="93838">MDITPLPAHTSSSIRSALVVPSYPQILSELIQNSLDAGSTSLEITLGLTKGNESIRVKDDGCGISEEGLKKVGKRYRTSKTLNAANLASVGSYGFRGEALSSLATLSLLTISSKTNESDHTYTKILKSGKTIYFGVDPSRTIDSINDSGTVVTVKEIFHDIPVRRKELKDTNEETLLRQCKRIIEVLALSRPGVKWLLWDEKGYGDRRTVLDIKSAKSSVQIFRSLYGNALAKRVQSIRVSAGSRRVDGFISLFGDVAKSHQHLYINNYPLNRSDLHLSIARRFATSKFGTYAMSGEHDLEDQYQHTRQSPRRLERHPIYVLNVTLPPDDIDASFEPAKGIMGYKDYGKIQALLLAVVDEFLKKNGYERVLANTTSISPTKQIISPDQSHGKSPLAKSTIVTHVSGRQWDLTRPAPPAFSPIVTNDRAMNNTREADIPSSLPSPPPPPLRQIEQARLSNAVRADHGSRDISRIATQPSQASQWITDLEQSIDIGALPHRRSGSPSRKRRFADITCTSDHQRVEDHRAGRQEQEQEQEQTDILSARPISLERSNTYKTEIQLSKTSLAEAKVIGQVDKKFIAALVPKGSNDKALVLIDQHAADERISVERVLHDLCAGFKEDDIPYTKLKHVPSIILTLAETRILRYAKVLEVFRRWGVHLDRPEEKENQARGDYTQIEVRAVPTVFVGRLGKKEGVEMTRLIRGYLPVLEDNLGGIEALIGTYSGGDINEEGSTGMDERSAGVGSGEGRGKEMRFMPKEMLELANSKACRGAIMFQDTLSADQQSRLVSQLATTDFPFMCAHGRPSMIPLIAYESAPSSSKLSRRPIDWTGWKNKKGSGEFQYDP</sequence>
<evidence type="ECO:0000256" key="2">
    <source>
        <dbReference type="ARBA" id="ARBA00022763"/>
    </source>
</evidence>
<dbReference type="InterPro" id="IPR036890">
    <property type="entry name" value="HATPase_C_sf"/>
</dbReference>